<evidence type="ECO:0000313" key="6">
    <source>
        <dbReference type="EMBL" id="PVU87860.1"/>
    </source>
</evidence>
<evidence type="ECO:0000256" key="1">
    <source>
        <dbReference type="ARBA" id="ARBA00006484"/>
    </source>
</evidence>
<evidence type="ECO:0000256" key="3">
    <source>
        <dbReference type="ARBA" id="ARBA00023002"/>
    </source>
</evidence>
<evidence type="ECO:0000256" key="2">
    <source>
        <dbReference type="ARBA" id="ARBA00022857"/>
    </source>
</evidence>
<feature type="transmembrane region" description="Helical" evidence="5">
    <location>
        <begin position="49"/>
        <end position="67"/>
    </location>
</feature>
<comment type="caution">
    <text evidence="6">The sequence shown here is derived from an EMBL/GenBank/DDBJ whole genome shotgun (WGS) entry which is preliminary data.</text>
</comment>
<reference evidence="6 7" key="1">
    <citation type="journal article" date="2018" name="MBio">
        <title>Comparative Genomics Reveals the Core Gene Toolbox for the Fungus-Insect Symbiosis.</title>
        <authorList>
            <person name="Wang Y."/>
            <person name="Stata M."/>
            <person name="Wang W."/>
            <person name="Stajich J.E."/>
            <person name="White M.M."/>
            <person name="Moncalvo J.M."/>
        </authorList>
    </citation>
    <scope>NUCLEOTIDE SEQUENCE [LARGE SCALE GENOMIC DNA]</scope>
    <source>
        <strain evidence="6 7">SWE-8-4</strain>
    </source>
</reference>
<dbReference type="PRINTS" id="PR00080">
    <property type="entry name" value="SDRFAMILY"/>
</dbReference>
<keyword evidence="5" id="KW-1133">Transmembrane helix</keyword>
<dbReference type="OrthoDB" id="10253736at2759"/>
<dbReference type="PANTHER" id="PTHR24322">
    <property type="entry name" value="PKSB"/>
    <property type="match status" value="1"/>
</dbReference>
<keyword evidence="3" id="KW-0560">Oxidoreductase</keyword>
<evidence type="ECO:0000313" key="7">
    <source>
        <dbReference type="Proteomes" id="UP000245383"/>
    </source>
</evidence>
<keyword evidence="7" id="KW-1185">Reference proteome</keyword>
<feature type="transmembrane region" description="Helical" evidence="5">
    <location>
        <begin position="25"/>
        <end position="43"/>
    </location>
</feature>
<dbReference type="InterPro" id="IPR002347">
    <property type="entry name" value="SDR_fam"/>
</dbReference>
<dbReference type="PRINTS" id="PR00081">
    <property type="entry name" value="GDHRDH"/>
</dbReference>
<dbReference type="STRING" id="133385.A0A2T9Y699"/>
<dbReference type="InterPro" id="IPR020904">
    <property type="entry name" value="Sc_DH/Rdtase_CS"/>
</dbReference>
<dbReference type="GO" id="GO:0016616">
    <property type="term" value="F:oxidoreductase activity, acting on the CH-OH group of donors, NAD or NADP as acceptor"/>
    <property type="evidence" value="ECO:0007669"/>
    <property type="project" value="TreeGrafter"/>
</dbReference>
<protein>
    <submittedName>
        <fullName evidence="6">Uncharacterized protein</fullName>
    </submittedName>
</protein>
<keyword evidence="5" id="KW-0472">Membrane</keyword>
<keyword evidence="2" id="KW-0521">NADP</keyword>
<dbReference type="InterPro" id="IPR036291">
    <property type="entry name" value="NAD(P)-bd_dom_sf"/>
</dbReference>
<dbReference type="PROSITE" id="PS00061">
    <property type="entry name" value="ADH_SHORT"/>
    <property type="match status" value="1"/>
</dbReference>
<evidence type="ECO:0000256" key="4">
    <source>
        <dbReference type="RuleBase" id="RU000363"/>
    </source>
</evidence>
<proteinExistence type="inferred from homology"/>
<organism evidence="6 7">
    <name type="scientific">Smittium simulii</name>
    <dbReference type="NCBI Taxonomy" id="133385"/>
    <lineage>
        <taxon>Eukaryota</taxon>
        <taxon>Fungi</taxon>
        <taxon>Fungi incertae sedis</taxon>
        <taxon>Zoopagomycota</taxon>
        <taxon>Kickxellomycotina</taxon>
        <taxon>Harpellomycetes</taxon>
        <taxon>Harpellales</taxon>
        <taxon>Legeriomycetaceae</taxon>
        <taxon>Smittium</taxon>
    </lineage>
</organism>
<dbReference type="PANTHER" id="PTHR24322:SF736">
    <property type="entry name" value="RETINOL DEHYDROGENASE 10"/>
    <property type="match status" value="1"/>
</dbReference>
<dbReference type="Proteomes" id="UP000245383">
    <property type="component" value="Unassembled WGS sequence"/>
</dbReference>
<name>A0A2T9Y699_9FUNG</name>
<dbReference type="Gene3D" id="3.40.50.720">
    <property type="entry name" value="NAD(P)-binding Rossmann-like Domain"/>
    <property type="match status" value="1"/>
</dbReference>
<gene>
    <name evidence="6" type="ORF">BB561_006140</name>
</gene>
<comment type="similarity">
    <text evidence="1 4">Belongs to the short-chain dehydrogenases/reductases (SDR) family.</text>
</comment>
<keyword evidence="5" id="KW-0812">Transmembrane</keyword>
<sequence length="306" mass="34406">MVQNTNKHEALKQSKLNLRAKRRKLYIATSSIAVSLFFFFLYISGFKVAIIYASILVIATVFLLRLYRDNYHLERVDWKNQVVVVTGDKTVIYIYCDISNKQLAQNAVDQIVEKLGKPTVLFNNAAIVLAKSFLDSSVEELEKVINVSFVSSIYMTRAILPHMVEIQSGHIISVASILAFAGVPQCLSYCASKAALNIFFDGLRLELNSNPKTSNIHFSTIYPAKVTTNMFSGVDMPQVILPDVTPDDVAKEVIRSIRANKGRDIFMPITSRLAIIVAFFPRAIRDWCYSVAGIHGSLERFNGNRW</sequence>
<dbReference type="AlphaFoldDB" id="A0A2T9Y699"/>
<dbReference type="EMBL" id="MBFR01000434">
    <property type="protein sequence ID" value="PVU87860.1"/>
    <property type="molecule type" value="Genomic_DNA"/>
</dbReference>
<accession>A0A2T9Y699</accession>
<dbReference type="SUPFAM" id="SSF51735">
    <property type="entry name" value="NAD(P)-binding Rossmann-fold domains"/>
    <property type="match status" value="1"/>
</dbReference>
<evidence type="ECO:0000256" key="5">
    <source>
        <dbReference type="SAM" id="Phobius"/>
    </source>
</evidence>
<dbReference type="Pfam" id="PF00106">
    <property type="entry name" value="adh_short"/>
    <property type="match status" value="1"/>
</dbReference>